<organism evidence="8 9">
    <name type="scientific">Conoideocrella luteorostrata</name>
    <dbReference type="NCBI Taxonomy" id="1105319"/>
    <lineage>
        <taxon>Eukaryota</taxon>
        <taxon>Fungi</taxon>
        <taxon>Dikarya</taxon>
        <taxon>Ascomycota</taxon>
        <taxon>Pezizomycotina</taxon>
        <taxon>Sordariomycetes</taxon>
        <taxon>Hypocreomycetidae</taxon>
        <taxon>Hypocreales</taxon>
        <taxon>Clavicipitaceae</taxon>
        <taxon>Conoideocrella</taxon>
    </lineage>
</organism>
<evidence type="ECO:0000256" key="7">
    <source>
        <dbReference type="SAM" id="Phobius"/>
    </source>
</evidence>
<evidence type="ECO:0000256" key="2">
    <source>
        <dbReference type="ARBA" id="ARBA00010617"/>
    </source>
</evidence>
<keyword evidence="7" id="KW-0812">Transmembrane</keyword>
<name>A0AAJ0CSJ6_9HYPO</name>
<dbReference type="InterPro" id="IPR050121">
    <property type="entry name" value="Cytochrome_P450_monoxygenase"/>
</dbReference>
<evidence type="ECO:0000313" key="8">
    <source>
        <dbReference type="EMBL" id="KAK2603993.1"/>
    </source>
</evidence>
<evidence type="ECO:0000256" key="4">
    <source>
        <dbReference type="ARBA" id="ARBA00022723"/>
    </source>
</evidence>
<comment type="caution">
    <text evidence="8">The sequence shown here is derived from an EMBL/GenBank/DDBJ whole genome shotgun (WGS) entry which is preliminary data.</text>
</comment>
<dbReference type="GO" id="GO:0020037">
    <property type="term" value="F:heme binding"/>
    <property type="evidence" value="ECO:0007669"/>
    <property type="project" value="InterPro"/>
</dbReference>
<dbReference type="PRINTS" id="PR00385">
    <property type="entry name" value="P450"/>
</dbReference>
<feature type="binding site" description="axial binding residue" evidence="6">
    <location>
        <position position="521"/>
    </location>
    <ligand>
        <name>heme</name>
        <dbReference type="ChEBI" id="CHEBI:30413"/>
    </ligand>
    <ligandPart>
        <name>Fe</name>
        <dbReference type="ChEBI" id="CHEBI:18248"/>
    </ligandPart>
</feature>
<dbReference type="Gene3D" id="1.10.630.10">
    <property type="entry name" value="Cytochrome P450"/>
    <property type="match status" value="1"/>
</dbReference>
<dbReference type="Pfam" id="PF00067">
    <property type="entry name" value="p450"/>
    <property type="match status" value="2"/>
</dbReference>
<comment type="cofactor">
    <cofactor evidence="1 6">
        <name>heme</name>
        <dbReference type="ChEBI" id="CHEBI:30413"/>
    </cofactor>
</comment>
<dbReference type="InterPro" id="IPR036396">
    <property type="entry name" value="Cyt_P450_sf"/>
</dbReference>
<keyword evidence="5 6" id="KW-0408">Iron</keyword>
<keyword evidence="9" id="KW-1185">Reference proteome</keyword>
<evidence type="ECO:0000313" key="9">
    <source>
        <dbReference type="Proteomes" id="UP001251528"/>
    </source>
</evidence>
<dbReference type="InterPro" id="IPR001128">
    <property type="entry name" value="Cyt_P450"/>
</dbReference>
<keyword evidence="4 6" id="KW-0479">Metal-binding</keyword>
<dbReference type="PANTHER" id="PTHR24305">
    <property type="entry name" value="CYTOCHROME P450"/>
    <property type="match status" value="1"/>
</dbReference>
<sequence length="575" mass="65168">MAQNTSDETPHYVAVVTAGILAFVYFLYRKAFRTPLPGIPYNIKAANKFAGDLPEIQERQKNGASIRPWFLEQAHRHKSAAVQIFLGPFARPTVLISDFREANDILMHREADFKRGKKVDVFRGILPHAHPAMETFDSRFKSTRDLVKHVMTPTFLHSVSAPRAYDVAVNLMELWRLKHRIAQGRPFCASEDIIEFSFDAILSAATGLGHSGGDVKQQLLHLRQFENDKSLTGNGKIGEPIKLPALKRSTKLVALTTDEESLWKGFYQPWPTLYHRINKLRPSVRNAQRVLRGYINSQIAEAVPRLRADGSPESALDYVIQQQIKAADKEGRVTELDDPRIRDQIYGYLIAGHDTSAGTLSWLLRRLVAHPGEQVKIRDNLRETYSDAWRGKRLPTAQELIKHSAYLDAFLEEVLRHDCPVVTIMVVTRRDTVILGSPVPVDTPVFLNLTGPSMNRPSVSVEESLRSESSRSHKHIRANWDDMDPEGFMPERWLKTDDKGQLVFDALAGPTLSFSAGNRGCWGKRLGYLELRIVLSVLVWCFNFEDVPSEIVNWDTYDSLVTAPKECYLRLTDAY</sequence>
<evidence type="ECO:0000256" key="5">
    <source>
        <dbReference type="ARBA" id="ARBA00023004"/>
    </source>
</evidence>
<accession>A0AAJ0CSJ6</accession>
<keyword evidence="7" id="KW-0472">Membrane</keyword>
<evidence type="ECO:0000256" key="6">
    <source>
        <dbReference type="PIRSR" id="PIRSR602401-1"/>
    </source>
</evidence>
<comment type="similarity">
    <text evidence="2">Belongs to the cytochrome P450 family.</text>
</comment>
<gene>
    <name evidence="8" type="ORF">QQS21_003829</name>
</gene>
<dbReference type="GO" id="GO:0005506">
    <property type="term" value="F:iron ion binding"/>
    <property type="evidence" value="ECO:0007669"/>
    <property type="project" value="InterPro"/>
</dbReference>
<evidence type="ECO:0000256" key="3">
    <source>
        <dbReference type="ARBA" id="ARBA00022617"/>
    </source>
</evidence>
<evidence type="ECO:0008006" key="10">
    <source>
        <dbReference type="Google" id="ProtNLM"/>
    </source>
</evidence>
<feature type="transmembrane region" description="Helical" evidence="7">
    <location>
        <begin position="12"/>
        <end position="28"/>
    </location>
</feature>
<keyword evidence="7" id="KW-1133">Transmembrane helix</keyword>
<dbReference type="PRINTS" id="PR00463">
    <property type="entry name" value="EP450I"/>
</dbReference>
<dbReference type="PANTHER" id="PTHR24305:SF232">
    <property type="entry name" value="P450, PUTATIVE (EUROFUNG)-RELATED"/>
    <property type="match status" value="1"/>
</dbReference>
<reference evidence="8" key="1">
    <citation type="submission" date="2023-06" db="EMBL/GenBank/DDBJ databases">
        <title>Conoideocrella luteorostrata (Hypocreales: Clavicipitaceae), a potential biocontrol fungus for elongate hemlock scale in United States Christmas tree production areas.</title>
        <authorList>
            <person name="Barrett H."/>
            <person name="Lovett B."/>
            <person name="Macias A.M."/>
            <person name="Stajich J.E."/>
            <person name="Kasson M.T."/>
        </authorList>
    </citation>
    <scope>NUCLEOTIDE SEQUENCE</scope>
    <source>
        <strain evidence="8">ARSEF 14590</strain>
    </source>
</reference>
<dbReference type="GO" id="GO:0016705">
    <property type="term" value="F:oxidoreductase activity, acting on paired donors, with incorporation or reduction of molecular oxygen"/>
    <property type="evidence" value="ECO:0007669"/>
    <property type="project" value="InterPro"/>
</dbReference>
<dbReference type="SUPFAM" id="SSF48264">
    <property type="entry name" value="Cytochrome P450"/>
    <property type="match status" value="1"/>
</dbReference>
<dbReference type="InterPro" id="IPR002401">
    <property type="entry name" value="Cyt_P450_E_grp-I"/>
</dbReference>
<keyword evidence="3 6" id="KW-0349">Heme</keyword>
<proteinExistence type="inferred from homology"/>
<dbReference type="EMBL" id="JASWJB010000052">
    <property type="protein sequence ID" value="KAK2603993.1"/>
    <property type="molecule type" value="Genomic_DNA"/>
</dbReference>
<dbReference type="AlphaFoldDB" id="A0AAJ0CSJ6"/>
<dbReference type="Proteomes" id="UP001251528">
    <property type="component" value="Unassembled WGS sequence"/>
</dbReference>
<protein>
    <recommendedName>
        <fullName evidence="10">Cytochrome P450</fullName>
    </recommendedName>
</protein>
<dbReference type="GO" id="GO:0004497">
    <property type="term" value="F:monooxygenase activity"/>
    <property type="evidence" value="ECO:0007669"/>
    <property type="project" value="InterPro"/>
</dbReference>
<evidence type="ECO:0000256" key="1">
    <source>
        <dbReference type="ARBA" id="ARBA00001971"/>
    </source>
</evidence>